<dbReference type="KEGG" id="byl:A4V09_14640"/>
<evidence type="ECO:0000256" key="4">
    <source>
        <dbReference type="ARBA" id="ARBA00022692"/>
    </source>
</evidence>
<dbReference type="GO" id="GO:0005886">
    <property type="term" value="C:plasma membrane"/>
    <property type="evidence" value="ECO:0007669"/>
    <property type="project" value="UniProtKB-SubCell"/>
</dbReference>
<dbReference type="OrthoDB" id="9773404at2"/>
<feature type="transmembrane region" description="Helical" evidence="7">
    <location>
        <begin position="394"/>
        <end position="417"/>
    </location>
</feature>
<feature type="transmembrane region" description="Helical" evidence="7">
    <location>
        <begin position="87"/>
        <end position="105"/>
    </location>
</feature>
<proteinExistence type="predicted"/>
<feature type="transmembrane region" description="Helical" evidence="7">
    <location>
        <begin position="326"/>
        <end position="343"/>
    </location>
</feature>
<keyword evidence="10" id="KW-1185">Reference proteome</keyword>
<keyword evidence="2" id="KW-0813">Transport</keyword>
<evidence type="ECO:0000256" key="1">
    <source>
        <dbReference type="ARBA" id="ARBA00004651"/>
    </source>
</evidence>
<dbReference type="STRING" id="1796616.A4V09_14640"/>
<feature type="transmembrane region" description="Helical" evidence="7">
    <location>
        <begin position="111"/>
        <end position="133"/>
    </location>
</feature>
<dbReference type="Pfam" id="PF07690">
    <property type="entry name" value="MFS_1"/>
    <property type="match status" value="1"/>
</dbReference>
<name>A0A1C7IB44_9FIRM</name>
<dbReference type="CDD" id="cd06174">
    <property type="entry name" value="MFS"/>
    <property type="match status" value="1"/>
</dbReference>
<dbReference type="InterPro" id="IPR050189">
    <property type="entry name" value="MFS_Efflux_Transporters"/>
</dbReference>
<dbReference type="PANTHER" id="PTHR43124">
    <property type="entry name" value="PURINE EFFLUX PUMP PBUE"/>
    <property type="match status" value="1"/>
</dbReference>
<accession>A0A1C7IB44</accession>
<keyword evidence="5 7" id="KW-1133">Transmembrane helix</keyword>
<dbReference type="InterPro" id="IPR020846">
    <property type="entry name" value="MFS_dom"/>
</dbReference>
<feature type="transmembrane region" description="Helical" evidence="7">
    <location>
        <begin position="233"/>
        <end position="254"/>
    </location>
</feature>
<dbReference type="Proteomes" id="UP000092574">
    <property type="component" value="Chromosome"/>
</dbReference>
<comment type="subcellular location">
    <subcellularLocation>
        <location evidence="1">Cell membrane</location>
        <topology evidence="1">Multi-pass membrane protein</topology>
    </subcellularLocation>
</comment>
<dbReference type="EMBL" id="CP015405">
    <property type="protein sequence ID" value="ANU76886.2"/>
    <property type="molecule type" value="Genomic_DNA"/>
</dbReference>
<evidence type="ECO:0000256" key="5">
    <source>
        <dbReference type="ARBA" id="ARBA00022989"/>
    </source>
</evidence>
<protein>
    <recommendedName>
        <fullName evidence="8">Major facilitator superfamily (MFS) profile domain-containing protein</fullName>
    </recommendedName>
</protein>
<feature type="transmembrane region" description="Helical" evidence="7">
    <location>
        <begin position="20"/>
        <end position="39"/>
    </location>
</feature>
<evidence type="ECO:0000256" key="7">
    <source>
        <dbReference type="SAM" id="Phobius"/>
    </source>
</evidence>
<feature type="transmembrane region" description="Helical" evidence="7">
    <location>
        <begin position="154"/>
        <end position="174"/>
    </location>
</feature>
<feature type="transmembrane region" description="Helical" evidence="7">
    <location>
        <begin position="260"/>
        <end position="283"/>
    </location>
</feature>
<evidence type="ECO:0000313" key="10">
    <source>
        <dbReference type="Proteomes" id="UP000092574"/>
    </source>
</evidence>
<evidence type="ECO:0000259" key="8">
    <source>
        <dbReference type="PROSITE" id="PS50850"/>
    </source>
</evidence>
<evidence type="ECO:0000256" key="2">
    <source>
        <dbReference type="ARBA" id="ARBA00022448"/>
    </source>
</evidence>
<dbReference type="GO" id="GO:0022857">
    <property type="term" value="F:transmembrane transporter activity"/>
    <property type="evidence" value="ECO:0007669"/>
    <property type="project" value="InterPro"/>
</dbReference>
<feature type="domain" description="Major facilitator superfamily (MFS) profile" evidence="8">
    <location>
        <begin position="19"/>
        <end position="421"/>
    </location>
</feature>
<feature type="transmembrane region" description="Helical" evidence="7">
    <location>
        <begin position="355"/>
        <end position="374"/>
    </location>
</feature>
<feature type="transmembrane region" description="Helical" evidence="7">
    <location>
        <begin position="59"/>
        <end position="80"/>
    </location>
</feature>
<keyword evidence="4 7" id="KW-0812">Transmembrane</keyword>
<dbReference type="AlphaFoldDB" id="A0A1C7IB44"/>
<dbReference type="InterPro" id="IPR011701">
    <property type="entry name" value="MFS"/>
</dbReference>
<keyword evidence="6 7" id="KW-0472">Membrane</keyword>
<gene>
    <name evidence="9" type="ORF">A4V09_14640</name>
</gene>
<feature type="transmembrane region" description="Helical" evidence="7">
    <location>
        <begin position="186"/>
        <end position="204"/>
    </location>
</feature>
<sequence>MYKRRGFMEQNGAHKKIRRLLILMSLGIAYGFMFVLPYMKSTFYDQMIAAMEVNNEQLGSLMSIYAIACTVSYLPGGWIADRFKPKTVLLFSTFGNAILCFIFMMTYKNFFMVRMIWLLCAFTGGFAFWPAIMKGIRLLGDEEEQGRMFGIFEGMNGVASLLVSFIMVGLLSLFSGDLITGFKGAVGSMGVLCLISGVLILILFNDKLVYGEENGESEKFNTRQFMQTFKIPGVWIMAILMFGYVTTSAVASYLTPYSTGVLGISAVAAATIGTIRTYGCRFLGGPIGGWIADKVFHSVCKEQMLGHILCIIGIGVFLVIPGGTPTGIIAGLLILVGVFMFTVKGTTFSVQQELGIPLHVSGSAVAIATLIGYLPDMFMHTMFGNWLDRYGNDGYTRIFLYGIAITVVCVVVAFIGVKVSKRR</sequence>
<dbReference type="PANTHER" id="PTHR43124:SF3">
    <property type="entry name" value="CHLORAMPHENICOL EFFLUX PUMP RV0191"/>
    <property type="match status" value="1"/>
</dbReference>
<evidence type="ECO:0000313" key="9">
    <source>
        <dbReference type="EMBL" id="ANU76886.2"/>
    </source>
</evidence>
<dbReference type="PROSITE" id="PS50850">
    <property type="entry name" value="MFS"/>
    <property type="match status" value="1"/>
</dbReference>
<evidence type="ECO:0000256" key="6">
    <source>
        <dbReference type="ARBA" id="ARBA00023136"/>
    </source>
</evidence>
<dbReference type="SUPFAM" id="SSF103473">
    <property type="entry name" value="MFS general substrate transporter"/>
    <property type="match status" value="1"/>
</dbReference>
<organism evidence="9 10">
    <name type="scientific">Blautia pseudococcoides</name>
    <dbReference type="NCBI Taxonomy" id="1796616"/>
    <lineage>
        <taxon>Bacteria</taxon>
        <taxon>Bacillati</taxon>
        <taxon>Bacillota</taxon>
        <taxon>Clostridia</taxon>
        <taxon>Lachnospirales</taxon>
        <taxon>Lachnospiraceae</taxon>
        <taxon>Blautia</taxon>
    </lineage>
</organism>
<dbReference type="Gene3D" id="1.20.1250.20">
    <property type="entry name" value="MFS general substrate transporter like domains"/>
    <property type="match status" value="2"/>
</dbReference>
<evidence type="ECO:0000256" key="3">
    <source>
        <dbReference type="ARBA" id="ARBA00022475"/>
    </source>
</evidence>
<reference evidence="9" key="1">
    <citation type="submission" date="2017-04" db="EMBL/GenBank/DDBJ databases">
        <title>Complete Genome Sequences of Twelve Strains of a Stable Defined Moderately Diverse Mouse Microbiota 2 (sDMDMm2).</title>
        <authorList>
            <person name="Uchimura Y."/>
            <person name="Wyss M."/>
            <person name="Brugiroux S."/>
            <person name="Limenitakis J.P."/>
            <person name="Stecher B."/>
            <person name="McCoy K.D."/>
            <person name="Macpherson A.J."/>
        </authorList>
    </citation>
    <scope>NUCLEOTIDE SEQUENCE</scope>
    <source>
        <strain evidence="9">YL58</strain>
    </source>
</reference>
<keyword evidence="3" id="KW-1003">Cell membrane</keyword>
<dbReference type="InterPro" id="IPR036259">
    <property type="entry name" value="MFS_trans_sf"/>
</dbReference>
<feature type="transmembrane region" description="Helical" evidence="7">
    <location>
        <begin position="304"/>
        <end position="320"/>
    </location>
</feature>